<evidence type="ECO:0000256" key="2">
    <source>
        <dbReference type="ARBA" id="ARBA00022737"/>
    </source>
</evidence>
<evidence type="ECO:0000256" key="1">
    <source>
        <dbReference type="ARBA" id="ARBA00022614"/>
    </source>
</evidence>
<dbReference type="PROSITE" id="PS50104">
    <property type="entry name" value="TIR"/>
    <property type="match status" value="1"/>
</dbReference>
<dbReference type="InterPro" id="IPR055414">
    <property type="entry name" value="LRR_R13L4/SHOC2-like"/>
</dbReference>
<evidence type="ECO:0000256" key="3">
    <source>
        <dbReference type="ARBA" id="ARBA00022821"/>
    </source>
</evidence>
<dbReference type="InterPro" id="IPR027417">
    <property type="entry name" value="P-loop_NTPase"/>
</dbReference>
<protein>
    <recommendedName>
        <fullName evidence="6">TIR domain-containing protein</fullName>
    </recommendedName>
</protein>
<organism evidence="7 8">
    <name type="scientific">Eucalyptus globulus</name>
    <name type="common">Tasmanian blue gum</name>
    <dbReference type="NCBI Taxonomy" id="34317"/>
    <lineage>
        <taxon>Eukaryota</taxon>
        <taxon>Viridiplantae</taxon>
        <taxon>Streptophyta</taxon>
        <taxon>Embryophyta</taxon>
        <taxon>Tracheophyta</taxon>
        <taxon>Spermatophyta</taxon>
        <taxon>Magnoliopsida</taxon>
        <taxon>eudicotyledons</taxon>
        <taxon>Gunneridae</taxon>
        <taxon>Pentapetalae</taxon>
        <taxon>rosids</taxon>
        <taxon>malvids</taxon>
        <taxon>Myrtales</taxon>
        <taxon>Myrtaceae</taxon>
        <taxon>Myrtoideae</taxon>
        <taxon>Eucalypteae</taxon>
        <taxon>Eucalyptus</taxon>
    </lineage>
</organism>
<dbReference type="InterPro" id="IPR042197">
    <property type="entry name" value="Apaf_helical"/>
</dbReference>
<dbReference type="InterPro" id="IPR044974">
    <property type="entry name" value="Disease_R_plants"/>
</dbReference>
<dbReference type="SUPFAM" id="SSF52058">
    <property type="entry name" value="L domain-like"/>
    <property type="match status" value="1"/>
</dbReference>
<dbReference type="PANTHER" id="PTHR11017">
    <property type="entry name" value="LEUCINE-RICH REPEAT-CONTAINING PROTEIN"/>
    <property type="match status" value="1"/>
</dbReference>
<dbReference type="SMART" id="SM00255">
    <property type="entry name" value="TIR"/>
    <property type="match status" value="1"/>
</dbReference>
<dbReference type="SUPFAM" id="SSF52200">
    <property type="entry name" value="Toll/Interleukin receptor TIR domain"/>
    <property type="match status" value="1"/>
</dbReference>
<dbReference type="PANTHER" id="PTHR11017:SF570">
    <property type="entry name" value="DISEASE RESISTANCE PROTEIN (TIR-NBS CLASS)-RELATED"/>
    <property type="match status" value="1"/>
</dbReference>
<gene>
    <name evidence="7" type="ORF">ACJRO7_014564</name>
</gene>
<dbReference type="InterPro" id="IPR002182">
    <property type="entry name" value="NB-ARC"/>
</dbReference>
<feature type="compositionally biased region" description="Basic and acidic residues" evidence="5">
    <location>
        <begin position="1"/>
        <end position="13"/>
    </location>
</feature>
<dbReference type="AlphaFoldDB" id="A0ABD3L4I8"/>
<dbReference type="GO" id="GO:0006952">
    <property type="term" value="P:defense response"/>
    <property type="evidence" value="ECO:0007669"/>
    <property type="project" value="UniProtKB-KW"/>
</dbReference>
<reference evidence="7 8" key="1">
    <citation type="submission" date="2024-11" db="EMBL/GenBank/DDBJ databases">
        <title>Chromosome-level genome assembly of Eucalyptus globulus Labill. provides insights into its genome evolution.</title>
        <authorList>
            <person name="Li X."/>
        </authorList>
    </citation>
    <scope>NUCLEOTIDE SEQUENCE [LARGE SCALE GENOMIC DNA]</scope>
    <source>
        <strain evidence="7">CL2024</strain>
        <tissue evidence="7">Fresh tender leaves</tissue>
    </source>
</reference>
<feature type="region of interest" description="Disordered" evidence="5">
    <location>
        <begin position="1077"/>
        <end position="1101"/>
    </location>
</feature>
<dbReference type="Pfam" id="PF01582">
    <property type="entry name" value="TIR"/>
    <property type="match status" value="1"/>
</dbReference>
<keyword evidence="4" id="KW-0520">NAD</keyword>
<dbReference type="GO" id="GO:0051707">
    <property type="term" value="P:response to other organism"/>
    <property type="evidence" value="ECO:0007669"/>
    <property type="project" value="UniProtKB-ARBA"/>
</dbReference>
<proteinExistence type="predicted"/>
<dbReference type="PRINTS" id="PR00364">
    <property type="entry name" value="DISEASERSIST"/>
</dbReference>
<dbReference type="Gene3D" id="3.80.10.10">
    <property type="entry name" value="Ribonuclease Inhibitor"/>
    <property type="match status" value="2"/>
</dbReference>
<keyword evidence="1" id="KW-0433">Leucine-rich repeat</keyword>
<dbReference type="Gene3D" id="1.10.8.430">
    <property type="entry name" value="Helical domain of apoptotic protease-activating factors"/>
    <property type="match status" value="1"/>
</dbReference>
<evidence type="ECO:0000313" key="7">
    <source>
        <dbReference type="EMBL" id="KAL3745478.1"/>
    </source>
</evidence>
<feature type="compositionally biased region" description="Low complexity" evidence="5">
    <location>
        <begin position="1090"/>
        <end position="1101"/>
    </location>
</feature>
<keyword evidence="8" id="KW-1185">Reference proteome</keyword>
<feature type="domain" description="TIR" evidence="6">
    <location>
        <begin position="38"/>
        <end position="196"/>
    </location>
</feature>
<dbReference type="FunFam" id="3.40.50.10140:FF:000007">
    <property type="entry name" value="Disease resistance protein (TIR-NBS-LRR class)"/>
    <property type="match status" value="1"/>
</dbReference>
<dbReference type="InterPro" id="IPR032675">
    <property type="entry name" value="LRR_dom_sf"/>
</dbReference>
<keyword evidence="3" id="KW-0611">Plant defense</keyword>
<evidence type="ECO:0000313" key="8">
    <source>
        <dbReference type="Proteomes" id="UP001634007"/>
    </source>
</evidence>
<dbReference type="Gene3D" id="3.40.50.10140">
    <property type="entry name" value="Toll/interleukin-1 receptor homology (TIR) domain"/>
    <property type="match status" value="1"/>
</dbReference>
<dbReference type="InterPro" id="IPR058192">
    <property type="entry name" value="WHD_ROQ1-like"/>
</dbReference>
<name>A0ABD3L4I8_EUCGL</name>
<evidence type="ECO:0000259" key="6">
    <source>
        <dbReference type="PROSITE" id="PS50104"/>
    </source>
</evidence>
<dbReference type="Pfam" id="PF23598">
    <property type="entry name" value="LRR_14"/>
    <property type="match status" value="1"/>
</dbReference>
<evidence type="ECO:0000256" key="5">
    <source>
        <dbReference type="SAM" id="MobiDB-lite"/>
    </source>
</evidence>
<feature type="region of interest" description="Disordered" evidence="5">
    <location>
        <begin position="1"/>
        <end position="32"/>
    </location>
</feature>
<dbReference type="Pfam" id="PF23282">
    <property type="entry name" value="WHD_ROQ1"/>
    <property type="match status" value="1"/>
</dbReference>
<dbReference type="Pfam" id="PF00931">
    <property type="entry name" value="NB-ARC"/>
    <property type="match status" value="1"/>
</dbReference>
<dbReference type="Gene3D" id="3.40.50.300">
    <property type="entry name" value="P-loop containing nucleotide triphosphate hydrolases"/>
    <property type="match status" value="1"/>
</dbReference>
<dbReference type="Proteomes" id="UP001634007">
    <property type="component" value="Unassembled WGS sequence"/>
</dbReference>
<accession>A0ABD3L4I8</accession>
<sequence length="1101" mass="123936">MIRKEPPHSEDLPYRASSSSTSPHVGDNGGTKRLKEESEYEVFLSFRGEDTRKGFTGHLYTSLVDAGIRAYRDNDELRVGDEIGTELLRSITQSKISIPIISEDYASSKWCLQELAQMLKCRKSGEQVVLPIFYKVKPSQVRDPKGKFGDAINAHKKNLGQEVVKEWEEALNEVSSLKGWESEKIDDGYEATLVKMVGIRVMGELKRLFDLSVPEQLVGTDDSVEQIMSKIDANFNGTWIIGIHGMGGIGKTTLAKVLYNKLFSNFENRSFVADIRERSQHNGIVCLQNELISNVIRGSEVSNVDDGIRVLKSRCKSKKVLALLDDMDDTTHLDALVGDGSWFKVGSIVIITTRNKSILDKVRASHLYELEQLPPNQSLILFSRHAFRDDSPSGDCKHISHDIVSITGGLPLALEVIGSYLCGKTKATWKDTSEKLKKIPAKEVQKRLKISYDALDCEEQQIFLDIACFFIGSFKEYPTYMWDACNFYPGKGIEVLSLMSLIKVSKGGMLMMHDQLRDLGREIVRLENQKEPGERSRLWIDEEAKNVLESNKGTCKIEALCLGYSRQNRWESDDEESYRGEQFNEFTNLRFLQLGNMNFTGDFQNLLPQLRWLDWVTCPSHFEIVNFHPKKLVVLNLSSSEISEDWGGWGPLKVATNLKVLDLSWCKNLRRTPNLSAFESLEILNLDFCSSLEEIHPSIWYIKTLVSLDAFGCHKLEKLPVRVGRMEESRELPCYDKLAQLPKSMGSFESLTRLNLSVTGIKELPEFIGSMKALETLYANGYKLDCIPNSIGNLTSLTHLDLSFCSSLREIPNSIGKLAKLQVLHVNKCKKLEGLPSDIGELVSLNKLYLEDSGIRGLPESISKLSSVQCLDVRGCKNLREIPTPPLSLTALHIDFRTPSLPFLSKLTLLQELTLFNLRPLECLSEFPVRLLTLHIKPSFSLDDDPRDLEKRLSELIRDKSSGRRELTGSNWTNADRIPRRREGRREVTGSNWTYTGRREVTGSNWTDTDFIRSRIFISYQIGEATNPTIAKSSEEGDPLFDEAASPGTLAVATSSEEGDTLSLSLSLSWPYKFRRPNPAIAKPSEEGDPLSLSLALSPSL</sequence>
<dbReference type="InterPro" id="IPR000157">
    <property type="entry name" value="TIR_dom"/>
</dbReference>
<evidence type="ECO:0000256" key="4">
    <source>
        <dbReference type="ARBA" id="ARBA00023027"/>
    </source>
</evidence>
<dbReference type="SUPFAM" id="SSF52540">
    <property type="entry name" value="P-loop containing nucleoside triphosphate hydrolases"/>
    <property type="match status" value="1"/>
</dbReference>
<dbReference type="InterPro" id="IPR035897">
    <property type="entry name" value="Toll_tir_struct_dom_sf"/>
</dbReference>
<dbReference type="EMBL" id="JBJKBG010000003">
    <property type="protein sequence ID" value="KAL3745478.1"/>
    <property type="molecule type" value="Genomic_DNA"/>
</dbReference>
<comment type="caution">
    <text evidence="7">The sequence shown here is derived from an EMBL/GenBank/DDBJ whole genome shotgun (WGS) entry which is preliminary data.</text>
</comment>
<keyword evidence="2" id="KW-0677">Repeat</keyword>